<dbReference type="InterPro" id="IPR016574">
    <property type="entry name" value="Nicalin"/>
</dbReference>
<dbReference type="GO" id="GO:0005789">
    <property type="term" value="C:endoplasmic reticulum membrane"/>
    <property type="evidence" value="ECO:0007669"/>
    <property type="project" value="UniProtKB-SubCell"/>
</dbReference>
<sequence length="554" mass="62301">MWINEVDEIFKAYLPYYVLVFLPIFIIVSPTSPVTASYEFPAYRMQHYDLHGTSYGSRAASVNLEARALSTWSSSRHCLVTRLKDLSIDTFRNIKGKVGALVIVLPESYTNLTRDEKQQMLLLENKMLFEEETTIPVYFVKHSKEMNNVVDDLSKSVDINDKRKSAGENLYASVAANGYQITISTGTPSIRSDNKIATIHGHLAGYRSDGKVPTIVLVTHYDSFGVAPDLSYGVDSNGSGVIIMLELIRTLSTLYADTKTRGKFNLVFLLSGGGKFNFQGSKKWLEDQLDATETTLLQEASFVTCLDTLATSGTIFMHVSKPPKEGSPAAVFHKYLKTAAEQYASVSVEGVHKKINLAEDLLAWEHERYSIRRLPAFTLSSIKSHKDPWKSTILDNRENLKYERLITNAKVIVEALGKYILNVTEGDAFNGSLDINKANFDNWLRILSSQPRSAQLLNTKDATLVTQIQSYLSKHLSDVKITYAIPDKRDPDYQFYSITKGTMNIYRVKPAVFDLILTLAIITYLTLVYYTIHYVPALYSVCSNLMKNKKVRSS</sequence>
<evidence type="ECO:0000256" key="1">
    <source>
        <dbReference type="ARBA" id="ARBA00004389"/>
    </source>
</evidence>
<evidence type="ECO:0000313" key="12">
    <source>
        <dbReference type="EMBL" id="KAF7281417.1"/>
    </source>
</evidence>
<proteinExistence type="inferred from homology"/>
<keyword evidence="4" id="KW-0732">Signal</keyword>
<dbReference type="SUPFAM" id="SSF53187">
    <property type="entry name" value="Zn-dependent exopeptidases"/>
    <property type="match status" value="1"/>
</dbReference>
<dbReference type="OrthoDB" id="5913609at2759"/>
<evidence type="ECO:0000256" key="8">
    <source>
        <dbReference type="ARBA" id="ARBA00023180"/>
    </source>
</evidence>
<dbReference type="PIRSF" id="PIRSF011018">
    <property type="entry name" value="Nicalin"/>
    <property type="match status" value="1"/>
</dbReference>
<evidence type="ECO:0000256" key="3">
    <source>
        <dbReference type="ARBA" id="ARBA00022692"/>
    </source>
</evidence>
<reference evidence="12" key="1">
    <citation type="submission" date="2020-08" db="EMBL/GenBank/DDBJ databases">
        <title>Genome sequencing and assembly of the red palm weevil Rhynchophorus ferrugineus.</title>
        <authorList>
            <person name="Dias G.B."/>
            <person name="Bergman C.M."/>
            <person name="Manee M."/>
        </authorList>
    </citation>
    <scope>NUCLEOTIDE SEQUENCE</scope>
    <source>
        <strain evidence="12">AA-2017</strain>
        <tissue evidence="12">Whole larva</tissue>
    </source>
</reference>
<evidence type="ECO:0000256" key="6">
    <source>
        <dbReference type="ARBA" id="ARBA00022989"/>
    </source>
</evidence>
<feature type="transmembrane region" description="Helical" evidence="10">
    <location>
        <begin position="511"/>
        <end position="532"/>
    </location>
</feature>
<evidence type="ECO:0000256" key="5">
    <source>
        <dbReference type="ARBA" id="ARBA00022824"/>
    </source>
</evidence>
<organism evidence="12 13">
    <name type="scientific">Rhynchophorus ferrugineus</name>
    <name type="common">Red palm weevil</name>
    <name type="synonym">Curculio ferrugineus</name>
    <dbReference type="NCBI Taxonomy" id="354439"/>
    <lineage>
        <taxon>Eukaryota</taxon>
        <taxon>Metazoa</taxon>
        <taxon>Ecdysozoa</taxon>
        <taxon>Arthropoda</taxon>
        <taxon>Hexapoda</taxon>
        <taxon>Insecta</taxon>
        <taxon>Pterygota</taxon>
        <taxon>Neoptera</taxon>
        <taxon>Endopterygota</taxon>
        <taxon>Coleoptera</taxon>
        <taxon>Polyphaga</taxon>
        <taxon>Cucujiformia</taxon>
        <taxon>Curculionidae</taxon>
        <taxon>Dryophthorinae</taxon>
        <taxon>Rhynchophorus</taxon>
    </lineage>
</organism>
<dbReference type="Pfam" id="PF04389">
    <property type="entry name" value="Peptidase_M28"/>
    <property type="match status" value="1"/>
</dbReference>
<evidence type="ECO:0000256" key="10">
    <source>
        <dbReference type="SAM" id="Phobius"/>
    </source>
</evidence>
<evidence type="ECO:0000256" key="9">
    <source>
        <dbReference type="PIRNR" id="PIRNR011018"/>
    </source>
</evidence>
<dbReference type="CDD" id="cd03882">
    <property type="entry name" value="M28_nicalin_like"/>
    <property type="match status" value="1"/>
</dbReference>
<accession>A0A834IHX6</accession>
<keyword evidence="6 10" id="KW-1133">Transmembrane helix</keyword>
<evidence type="ECO:0000256" key="7">
    <source>
        <dbReference type="ARBA" id="ARBA00023136"/>
    </source>
</evidence>
<gene>
    <name evidence="12" type="ORF">GWI33_004797</name>
</gene>
<comment type="similarity">
    <text evidence="2 9">Belongs to the nicastrin family.</text>
</comment>
<keyword evidence="3 10" id="KW-0812">Transmembrane</keyword>
<dbReference type="GO" id="GO:0009966">
    <property type="term" value="P:regulation of signal transduction"/>
    <property type="evidence" value="ECO:0007669"/>
    <property type="project" value="InterPro"/>
</dbReference>
<keyword evidence="8" id="KW-0325">Glycoprotein</keyword>
<dbReference type="EMBL" id="JAACXV010000242">
    <property type="protein sequence ID" value="KAF7281417.1"/>
    <property type="molecule type" value="Genomic_DNA"/>
</dbReference>
<protein>
    <recommendedName>
        <fullName evidence="9">Nicalin</fullName>
    </recommendedName>
</protein>
<dbReference type="InterPro" id="IPR007484">
    <property type="entry name" value="Peptidase_M28"/>
</dbReference>
<comment type="caution">
    <text evidence="12">The sequence shown here is derived from an EMBL/GenBank/DDBJ whole genome shotgun (WGS) entry which is preliminary data.</text>
</comment>
<evidence type="ECO:0000256" key="4">
    <source>
        <dbReference type="ARBA" id="ARBA00022729"/>
    </source>
</evidence>
<dbReference type="Gene3D" id="3.40.630.10">
    <property type="entry name" value="Zn peptidases"/>
    <property type="match status" value="1"/>
</dbReference>
<name>A0A834IHX6_RHYFE</name>
<evidence type="ECO:0000259" key="11">
    <source>
        <dbReference type="Pfam" id="PF04389"/>
    </source>
</evidence>
<keyword evidence="7 10" id="KW-0472">Membrane</keyword>
<feature type="domain" description="Peptidase M28" evidence="11">
    <location>
        <begin position="213"/>
        <end position="414"/>
    </location>
</feature>
<feature type="transmembrane region" description="Helical" evidence="10">
    <location>
        <begin position="16"/>
        <end position="38"/>
    </location>
</feature>
<keyword evidence="13" id="KW-1185">Reference proteome</keyword>
<evidence type="ECO:0000313" key="13">
    <source>
        <dbReference type="Proteomes" id="UP000625711"/>
    </source>
</evidence>
<dbReference type="AlphaFoldDB" id="A0A834IHX6"/>
<dbReference type="PANTHER" id="PTHR31826">
    <property type="entry name" value="NICALIN"/>
    <property type="match status" value="1"/>
</dbReference>
<dbReference type="Proteomes" id="UP000625711">
    <property type="component" value="Unassembled WGS sequence"/>
</dbReference>
<evidence type="ECO:0000256" key="2">
    <source>
        <dbReference type="ARBA" id="ARBA00007717"/>
    </source>
</evidence>
<comment type="subcellular location">
    <subcellularLocation>
        <location evidence="1">Endoplasmic reticulum membrane</location>
        <topology evidence="1">Single-pass membrane protein</topology>
    </subcellularLocation>
</comment>
<keyword evidence="5" id="KW-0256">Endoplasmic reticulum</keyword>